<evidence type="ECO:0000256" key="2">
    <source>
        <dbReference type="SAM" id="SignalP"/>
    </source>
</evidence>
<evidence type="ECO:0000313" key="3">
    <source>
        <dbReference type="EMBL" id="SSX22010.1"/>
    </source>
</evidence>
<dbReference type="Pfam" id="PF07841">
    <property type="entry name" value="DM4_12"/>
    <property type="match status" value="1"/>
</dbReference>
<evidence type="ECO:0000256" key="1">
    <source>
        <dbReference type="SAM" id="MobiDB-lite"/>
    </source>
</evidence>
<dbReference type="InterPro" id="IPR006631">
    <property type="entry name" value="DM4_12"/>
</dbReference>
<organism evidence="3">
    <name type="scientific">Culicoides sonorensis</name>
    <name type="common">Biting midge</name>
    <dbReference type="NCBI Taxonomy" id="179676"/>
    <lineage>
        <taxon>Eukaryota</taxon>
        <taxon>Metazoa</taxon>
        <taxon>Ecdysozoa</taxon>
        <taxon>Arthropoda</taxon>
        <taxon>Hexapoda</taxon>
        <taxon>Insecta</taxon>
        <taxon>Pterygota</taxon>
        <taxon>Neoptera</taxon>
        <taxon>Endopterygota</taxon>
        <taxon>Diptera</taxon>
        <taxon>Nematocera</taxon>
        <taxon>Chironomoidea</taxon>
        <taxon>Ceratopogonidae</taxon>
        <taxon>Ceratopogoninae</taxon>
        <taxon>Culicoides</taxon>
        <taxon>Monoculicoides</taxon>
    </lineage>
</organism>
<keyword evidence="2" id="KW-0732">Signal</keyword>
<dbReference type="AlphaFoldDB" id="A0A336LW18"/>
<sequence>MQVNEITFMTIIICIGCMSTTTLSDNRNNKSKDSDSENIWNVNQQPKSDDNFSSSSNKINSKPKFSDFHDLKLNEMHDKHDSLNGSESNKAHSRQKRLIWVTDDGRLALPPGTSLTITPSLALPFVRYPPDGFFSNISVSLPVTLDFDKLGLTDNQNPLGVLPPLFARQMGRAAGSLLGDYISQFLKSRANRRAKRDLFNQNPTSDYFHVEYNEIDDDEPLPKLPESHQHAFHGGERALLYAVLEDFLHTFGLDGKACLLRTICEIHSKSITHFGLFGEMLKLFLTASQSPYSHLLDDYVRAEKVGRGEIAPAECFPYYKECPKSLFKSAMHKYRKRKEDDEPQQKMNSM</sequence>
<dbReference type="SMART" id="SM00718">
    <property type="entry name" value="DM4_12"/>
    <property type="match status" value="1"/>
</dbReference>
<name>A0A336LW18_CULSO</name>
<proteinExistence type="predicted"/>
<dbReference type="VEuPathDB" id="VectorBase:CSON005846"/>
<protein>
    <submittedName>
        <fullName evidence="3">CSON005846 protein</fullName>
    </submittedName>
</protein>
<dbReference type="PANTHER" id="PTHR21398">
    <property type="entry name" value="AGAP007094-PA"/>
    <property type="match status" value="1"/>
</dbReference>
<gene>
    <name evidence="3" type="primary">CSON005846</name>
</gene>
<dbReference type="PANTHER" id="PTHR21398:SF6">
    <property type="entry name" value="AGAP007094-PA"/>
    <property type="match status" value="1"/>
</dbReference>
<feature type="region of interest" description="Disordered" evidence="1">
    <location>
        <begin position="24"/>
        <end position="64"/>
    </location>
</feature>
<feature type="compositionally biased region" description="Low complexity" evidence="1">
    <location>
        <begin position="51"/>
        <end position="63"/>
    </location>
</feature>
<accession>A0A336LW18</accession>
<dbReference type="EMBL" id="UFQT01000224">
    <property type="protein sequence ID" value="SSX22010.1"/>
    <property type="molecule type" value="Genomic_DNA"/>
</dbReference>
<feature type="chain" id="PRO_5016350446" evidence="2">
    <location>
        <begin position="25"/>
        <end position="350"/>
    </location>
</feature>
<reference evidence="3" key="1">
    <citation type="submission" date="2018-07" db="EMBL/GenBank/DDBJ databases">
        <authorList>
            <person name="Quirk P.G."/>
            <person name="Krulwich T.A."/>
        </authorList>
    </citation>
    <scope>NUCLEOTIDE SEQUENCE</scope>
</reference>
<dbReference type="OMA" id="PYYKACP"/>
<feature type="signal peptide" evidence="2">
    <location>
        <begin position="1"/>
        <end position="24"/>
    </location>
</feature>